<sequence>MSCHDPHISRVDFFRTKCLVCHSQVKYAAQHYPSNPDCTNCHMPRTGAQNIPHIAWTDHRIRQHPNQPDLAAVPTKTRELVPILTENSSPRDFALAYYNLVVVKGLTAERPRAWQMLLAAERSDPNDLAVLRALGITAELNRDDAHARNYYVAVLKKNPDNLAAGTNLGTLLANSGDLEAAATLWKQTFRQNADIPELGQNLARAQCTLGQKDAAE</sequence>
<dbReference type="InterPro" id="IPR011990">
    <property type="entry name" value="TPR-like_helical_dom_sf"/>
</dbReference>
<reference evidence="1" key="2">
    <citation type="journal article" date="2024" name="Environ. Microbiol.">
        <title>Genome analysis and description of Tunturibacter gen. nov. expands the diversity of Terriglobia in tundra soils.</title>
        <authorList>
            <person name="Messyasz A."/>
            <person name="Mannisto M.K."/>
            <person name="Kerkhof L.J."/>
            <person name="Haggblom M.M."/>
        </authorList>
    </citation>
    <scope>NUCLEOTIDE SEQUENCE</scope>
    <source>
        <strain evidence="1">X5P6</strain>
    </source>
</reference>
<name>A0AAU7ZKI9_9BACT</name>
<evidence type="ECO:0000313" key="1">
    <source>
        <dbReference type="EMBL" id="XCB31577.1"/>
    </source>
</evidence>
<reference evidence="1" key="1">
    <citation type="submission" date="2023-08" db="EMBL/GenBank/DDBJ databases">
        <authorList>
            <person name="Messyasz A."/>
            <person name="Mannisto M.K."/>
            <person name="Kerkhof L.J."/>
            <person name="Haggblom M."/>
        </authorList>
    </citation>
    <scope>NUCLEOTIDE SEQUENCE</scope>
    <source>
        <strain evidence="1">X5P6</strain>
    </source>
</reference>
<dbReference type="SUPFAM" id="SSF48452">
    <property type="entry name" value="TPR-like"/>
    <property type="match status" value="1"/>
</dbReference>
<dbReference type="InterPro" id="IPR036280">
    <property type="entry name" value="Multihaem_cyt_sf"/>
</dbReference>
<dbReference type="EMBL" id="CP132942">
    <property type="protein sequence ID" value="XCB31577.1"/>
    <property type="molecule type" value="Genomic_DNA"/>
</dbReference>
<dbReference type="KEGG" id="tpsc:RBB77_14075"/>
<evidence type="ECO:0008006" key="2">
    <source>
        <dbReference type="Google" id="ProtNLM"/>
    </source>
</evidence>
<protein>
    <recommendedName>
        <fullName evidence="2">Tetratricopeptide repeat protein</fullName>
    </recommendedName>
</protein>
<dbReference type="SUPFAM" id="SSF48695">
    <property type="entry name" value="Multiheme cytochromes"/>
    <property type="match status" value="1"/>
</dbReference>
<dbReference type="AlphaFoldDB" id="A0AAU7ZKI9"/>
<proteinExistence type="predicted"/>
<organism evidence="1">
    <name type="scientific">Tunturiibacter psychrotolerans</name>
    <dbReference type="NCBI Taxonomy" id="3069686"/>
    <lineage>
        <taxon>Bacteria</taxon>
        <taxon>Pseudomonadati</taxon>
        <taxon>Acidobacteriota</taxon>
        <taxon>Terriglobia</taxon>
        <taxon>Terriglobales</taxon>
        <taxon>Acidobacteriaceae</taxon>
        <taxon>Tunturiibacter</taxon>
    </lineage>
</organism>
<dbReference type="Gene3D" id="1.25.40.10">
    <property type="entry name" value="Tetratricopeptide repeat domain"/>
    <property type="match status" value="1"/>
</dbReference>
<gene>
    <name evidence="1" type="ORF">RBB77_14075</name>
</gene>
<accession>A0AAU7ZKI9</accession>
<dbReference type="RefSeq" id="WP_353062422.1">
    <property type="nucleotide sequence ID" value="NZ_CP132942.1"/>
</dbReference>